<evidence type="ECO:0000313" key="1">
    <source>
        <dbReference type="EMBL" id="AGO83025.1"/>
    </source>
</evidence>
<accession>S4VUF2</accession>
<proteinExistence type="predicted"/>
<gene>
    <name evidence="1" type="ORF">pdul_cds_818</name>
</gene>
<reference evidence="1 2" key="1">
    <citation type="journal article" date="2013" name="Science">
        <title>Pandoraviruses: amoeba viruses with genomes up to 2.5 Mb reaching that of parasitic eukaryotes.</title>
        <authorList>
            <person name="Philippe N."/>
            <person name="Legendre M."/>
            <person name="Doutre G."/>
            <person name="Coute Y."/>
            <person name="Poirot O."/>
            <person name="Lescot M."/>
            <person name="Arslan D."/>
            <person name="Seltzer V."/>
            <person name="Bertaux L."/>
            <person name="Bruley C."/>
            <person name="Garin J."/>
            <person name="Claverie J.M."/>
            <person name="Abergel C."/>
        </authorList>
    </citation>
    <scope>NUCLEOTIDE SEQUENCE [LARGE SCALE GENOMIC DNA]</scope>
    <source>
        <strain evidence="1">Melbourne</strain>
    </source>
</reference>
<dbReference type="EMBL" id="KC977570">
    <property type="protein sequence ID" value="AGO83025.1"/>
    <property type="molecule type" value="Genomic_DNA"/>
</dbReference>
<name>S4VUF2_9VIRU</name>
<organism evidence="1 2">
    <name type="scientific">Pandoravirus dulcis</name>
    <dbReference type="NCBI Taxonomy" id="1349409"/>
    <lineage>
        <taxon>Viruses</taxon>
        <taxon>Pandoravirus</taxon>
    </lineage>
</organism>
<protein>
    <submittedName>
        <fullName evidence="1">Uncharacterized protein</fullName>
    </submittedName>
</protein>
<dbReference type="Proteomes" id="UP000201566">
    <property type="component" value="Segment"/>
</dbReference>
<sequence length="86" mass="10071">MRNHSCPDCDGAEFLAVATGGDRERRRQSCPFAGMPFFLFFFYTRLHSGQVMRERRTCADPPLSGFVWLLRFVRTVEGDERNRTFF</sequence>
<evidence type="ECO:0000313" key="2">
    <source>
        <dbReference type="Proteomes" id="UP000201566"/>
    </source>
</evidence>
<dbReference type="KEGG" id="vg:16512010"/>
<dbReference type="RefSeq" id="YP_008319694.1">
    <property type="nucleotide sequence ID" value="NC_021858.1"/>
</dbReference>
<dbReference type="GeneID" id="16512010"/>